<name>A0A9P3LHU4_9APHY</name>
<comment type="caution">
    <text evidence="1">The sequence shown here is derived from an EMBL/GenBank/DDBJ whole genome shotgun (WGS) entry which is preliminary data.</text>
</comment>
<dbReference type="AlphaFoldDB" id="A0A9P3LHU4"/>
<organism evidence="1 2">
    <name type="scientific">Phanerochaete sordida</name>
    <dbReference type="NCBI Taxonomy" id="48140"/>
    <lineage>
        <taxon>Eukaryota</taxon>
        <taxon>Fungi</taxon>
        <taxon>Dikarya</taxon>
        <taxon>Basidiomycota</taxon>
        <taxon>Agaricomycotina</taxon>
        <taxon>Agaricomycetes</taxon>
        <taxon>Polyporales</taxon>
        <taxon>Phanerochaetaceae</taxon>
        <taxon>Phanerochaete</taxon>
    </lineage>
</organism>
<protein>
    <submittedName>
        <fullName evidence="1">Uncharacterized protein</fullName>
    </submittedName>
</protein>
<sequence>MYGRFTDGDVHTPRSRAPVRAIELHTDSEIMEWAMDMFDPDSVRSIELDFREAKWVRISAFDPFGPFLERYGVNIEHLSFGMPAGGIFPEREVESLTGCRNLRTLTLTTPRHNAWSSAYMVLRSLPPSVREIKMHLVADFDEYKEDDEPDMSTFDWQGLDEMLAQCTELAVLDVNVVLVEEDRYWAVYKEQQKAIWANVSPRIGRILRFV</sequence>
<reference evidence="1 2" key="1">
    <citation type="submission" date="2021-08" db="EMBL/GenBank/DDBJ databases">
        <title>Draft Genome Sequence of Phanerochaete sordida strain YK-624.</title>
        <authorList>
            <person name="Mori T."/>
            <person name="Dohra H."/>
            <person name="Suzuki T."/>
            <person name="Kawagishi H."/>
            <person name="Hirai H."/>
        </authorList>
    </citation>
    <scope>NUCLEOTIDE SEQUENCE [LARGE SCALE GENOMIC DNA]</scope>
    <source>
        <strain evidence="1 2">YK-624</strain>
    </source>
</reference>
<keyword evidence="2" id="KW-1185">Reference proteome</keyword>
<gene>
    <name evidence="1" type="ORF">PsYK624_115520</name>
</gene>
<dbReference type="EMBL" id="BPQB01000048">
    <property type="protein sequence ID" value="GJE95368.1"/>
    <property type="molecule type" value="Genomic_DNA"/>
</dbReference>
<evidence type="ECO:0000313" key="2">
    <source>
        <dbReference type="Proteomes" id="UP000703269"/>
    </source>
</evidence>
<proteinExistence type="predicted"/>
<accession>A0A9P3LHU4</accession>
<dbReference type="Proteomes" id="UP000703269">
    <property type="component" value="Unassembled WGS sequence"/>
</dbReference>
<evidence type="ECO:0000313" key="1">
    <source>
        <dbReference type="EMBL" id="GJE95368.1"/>
    </source>
</evidence>